<dbReference type="InterPro" id="IPR007475">
    <property type="entry name" value="UbiK"/>
</dbReference>
<comment type="similarity">
    <text evidence="1">Belongs to the UbiK family.</text>
</comment>
<comment type="pathway">
    <text evidence="1">Cofactor biosynthesis; ubiquinone biosynthesis.</text>
</comment>
<protein>
    <recommendedName>
        <fullName evidence="1">Ubiquinone biosynthesis accessory factor UbiK</fullName>
    </recommendedName>
</protein>
<dbReference type="GO" id="GO:0006744">
    <property type="term" value="P:ubiquinone biosynthetic process"/>
    <property type="evidence" value="ECO:0007669"/>
    <property type="project" value="UniProtKB-UniRule"/>
</dbReference>
<dbReference type="Proteomes" id="UP000596074">
    <property type="component" value="Chromosome"/>
</dbReference>
<keyword evidence="3" id="KW-1185">Reference proteome</keyword>
<name>A0A9E8FNT3_9GAMM</name>
<gene>
    <name evidence="1" type="primary">ubiK</name>
    <name evidence="2" type="ORF">GJQ55_12390</name>
</gene>
<comment type="subcellular location">
    <subcellularLocation>
        <location evidence="1">Cytoplasm</location>
    </subcellularLocation>
</comment>
<comment type="function">
    <text evidence="1">Required for efficient ubiquinone (coenzyme Q) biosynthesis. UbiK is probably an accessory factor of Ubi enzymes and facilitates ubiquinone biosynthesis by acting as an assembly factor, a targeting factor, or both.</text>
</comment>
<keyword evidence="1" id="KW-0963">Cytoplasm</keyword>
<reference evidence="2 3" key="1">
    <citation type="submission" date="2019-11" db="EMBL/GenBank/DDBJ databases">
        <title>Venatorbacter sp. nov. a predator of Campylobacter and other Gram-negative bacteria.</title>
        <authorList>
            <person name="Saeedi A."/>
            <person name="Cummings N.J."/>
            <person name="Connerton I.F."/>
            <person name="Connerton P.L."/>
        </authorList>
    </citation>
    <scope>NUCLEOTIDE SEQUENCE [LARGE SCALE GENOMIC DNA]</scope>
    <source>
        <strain evidence="2">XL5</strain>
    </source>
</reference>
<keyword evidence="1" id="KW-0175">Coiled coil</keyword>
<dbReference type="GO" id="GO:0005829">
    <property type="term" value="C:cytosol"/>
    <property type="evidence" value="ECO:0007669"/>
    <property type="project" value="TreeGrafter"/>
</dbReference>
<accession>A0A9E8FNT3</accession>
<dbReference type="EMBL" id="CP046056">
    <property type="protein sequence ID" value="QQD25220.1"/>
    <property type="molecule type" value="Genomic_DNA"/>
</dbReference>
<keyword evidence="1" id="KW-0831">Ubiquinone biosynthesis</keyword>
<dbReference type="Pfam" id="PF04380">
    <property type="entry name" value="BMFP"/>
    <property type="match status" value="1"/>
</dbReference>
<dbReference type="RefSeq" id="WP_228345288.1">
    <property type="nucleotide sequence ID" value="NZ_CP045550.1"/>
</dbReference>
<evidence type="ECO:0000313" key="3">
    <source>
        <dbReference type="Proteomes" id="UP000596074"/>
    </source>
</evidence>
<evidence type="ECO:0000313" key="2">
    <source>
        <dbReference type="EMBL" id="QQD25220.1"/>
    </source>
</evidence>
<feature type="coiled-coil region" evidence="1">
    <location>
        <begin position="47"/>
        <end position="77"/>
    </location>
</feature>
<sequence>MMNPEQIRQRIQDMLQQGPLAGLSGEIKLLLQSQLQALLTSADLVSREEFDVQSEALRRTRQRLEELEARLSVLEQQQP</sequence>
<dbReference type="HAMAP" id="MF_02216">
    <property type="entry name" value="UbiK"/>
    <property type="match status" value="1"/>
</dbReference>
<dbReference type="PANTHER" id="PTHR38040">
    <property type="entry name" value="UBIQUINONE BIOSYNTHESIS ACCESSORY FACTOR UBIK"/>
    <property type="match status" value="1"/>
</dbReference>
<dbReference type="KEGG" id="vcw:GJQ55_12390"/>
<organism evidence="2 3">
    <name type="scientific">Venatoribacter cucullus</name>
    <dbReference type="NCBI Taxonomy" id="2661630"/>
    <lineage>
        <taxon>Bacteria</taxon>
        <taxon>Pseudomonadati</taxon>
        <taxon>Pseudomonadota</taxon>
        <taxon>Gammaproteobacteria</taxon>
        <taxon>Oceanospirillales</taxon>
        <taxon>Oceanospirillaceae</taxon>
        <taxon>Venatoribacter</taxon>
    </lineage>
</organism>
<evidence type="ECO:0000256" key="1">
    <source>
        <dbReference type="HAMAP-Rule" id="MF_02216"/>
    </source>
</evidence>
<proteinExistence type="inferred from homology"/>
<dbReference type="AlphaFoldDB" id="A0A9E8FNT3"/>
<dbReference type="PANTHER" id="PTHR38040:SF1">
    <property type="entry name" value="UBIQUINONE BIOSYNTHESIS ACCESSORY FACTOR UBIK"/>
    <property type="match status" value="1"/>
</dbReference>